<dbReference type="InterPro" id="IPR003848">
    <property type="entry name" value="DUF218"/>
</dbReference>
<sequence length="318" mass="35961">MLAIILSIIVLFITLGVLFNINYLLNLPTFILTIILCFIINVIDLITMTLPLGLLIIVIIDVFGLFIKHSHLFTLKKGARFLRKMFKHLIHGALIIAIFFYISTIPIPIVNGIFLWLSMIAFSACYSFTLYIVWSSAFGRTITTKQYDLIMILGAGIFSEQVTPMLADRLERALHVLESQSANCKVLVSGGKGPDEPITEALAMQRYLVEHGVPASSILVEDQSTSTYENFVFSKDIIADHFSPSAKMLCVTSQFHILRGLHFARSVRLNMEGIGSHTPYHFFDIALVRDFLALMYQYKLLLAFYFAIIFFISILIIF</sequence>
<dbReference type="Gene3D" id="3.40.50.620">
    <property type="entry name" value="HUPs"/>
    <property type="match status" value="1"/>
</dbReference>
<dbReference type="InterPro" id="IPR051599">
    <property type="entry name" value="Cell_Envelope_Assoc"/>
</dbReference>
<dbReference type="Pfam" id="PF02698">
    <property type="entry name" value="DUF218"/>
    <property type="match status" value="1"/>
</dbReference>
<dbReference type="InterPro" id="IPR014729">
    <property type="entry name" value="Rossmann-like_a/b/a_fold"/>
</dbReference>
<accession>A0A380FWB8</accession>
<keyword evidence="1" id="KW-0812">Transmembrane</keyword>
<protein>
    <submittedName>
        <fullName evidence="3">Integral membrane protein</fullName>
    </submittedName>
    <submittedName>
        <fullName evidence="4">YdcF family protein</fullName>
    </submittedName>
</protein>
<dbReference type="GO" id="GO:0000270">
    <property type="term" value="P:peptidoglycan metabolic process"/>
    <property type="evidence" value="ECO:0007669"/>
    <property type="project" value="TreeGrafter"/>
</dbReference>
<dbReference type="Proteomes" id="UP000297598">
    <property type="component" value="Unassembled WGS sequence"/>
</dbReference>
<proteinExistence type="predicted"/>
<evidence type="ECO:0000313" key="6">
    <source>
        <dbReference type="Proteomes" id="UP000297598"/>
    </source>
</evidence>
<feature type="transmembrane region" description="Helical" evidence="1">
    <location>
        <begin position="85"/>
        <end position="107"/>
    </location>
</feature>
<keyword evidence="6" id="KW-1185">Reference proteome</keyword>
<evidence type="ECO:0000256" key="1">
    <source>
        <dbReference type="SAM" id="Phobius"/>
    </source>
</evidence>
<dbReference type="RefSeq" id="WP_103297041.1">
    <property type="nucleotide sequence ID" value="NZ_PPQT01000007.1"/>
</dbReference>
<feature type="transmembrane region" description="Helical" evidence="1">
    <location>
        <begin position="5"/>
        <end position="25"/>
    </location>
</feature>
<feature type="domain" description="DUF218" evidence="2">
    <location>
        <begin position="148"/>
        <end position="273"/>
    </location>
</feature>
<dbReference type="GO" id="GO:0005886">
    <property type="term" value="C:plasma membrane"/>
    <property type="evidence" value="ECO:0007669"/>
    <property type="project" value="TreeGrafter"/>
</dbReference>
<dbReference type="PANTHER" id="PTHR30336:SF18">
    <property type="entry name" value="MEMBRANE PROTEIN"/>
    <property type="match status" value="1"/>
</dbReference>
<dbReference type="Proteomes" id="UP000254047">
    <property type="component" value="Unassembled WGS sequence"/>
</dbReference>
<gene>
    <name evidence="4" type="ORF">BJR09_01955</name>
    <name evidence="3" type="ORF">NCTC13830_00669</name>
</gene>
<feature type="transmembrane region" description="Helical" evidence="1">
    <location>
        <begin position="31"/>
        <end position="64"/>
    </location>
</feature>
<keyword evidence="1" id="KW-1133">Transmembrane helix</keyword>
<organism evidence="3 5">
    <name type="scientific">Staphylococcus petrasii</name>
    <dbReference type="NCBI Taxonomy" id="1276936"/>
    <lineage>
        <taxon>Bacteria</taxon>
        <taxon>Bacillati</taxon>
        <taxon>Bacillota</taxon>
        <taxon>Bacilli</taxon>
        <taxon>Bacillales</taxon>
        <taxon>Staphylococcaceae</taxon>
        <taxon>Staphylococcus</taxon>
    </lineage>
</organism>
<evidence type="ECO:0000313" key="3">
    <source>
        <dbReference type="EMBL" id="SUM43144.1"/>
    </source>
</evidence>
<evidence type="ECO:0000313" key="5">
    <source>
        <dbReference type="Proteomes" id="UP000254047"/>
    </source>
</evidence>
<dbReference type="AlphaFoldDB" id="A0A380FWB8"/>
<dbReference type="CDD" id="cd06259">
    <property type="entry name" value="YdcF-like"/>
    <property type="match status" value="1"/>
</dbReference>
<evidence type="ECO:0000259" key="2">
    <source>
        <dbReference type="Pfam" id="PF02698"/>
    </source>
</evidence>
<name>A0A380FWB8_9STAP</name>
<reference evidence="3 5" key="1">
    <citation type="submission" date="2018-06" db="EMBL/GenBank/DDBJ databases">
        <authorList>
            <consortium name="Pathogen Informatics"/>
            <person name="Doyle S."/>
        </authorList>
    </citation>
    <scope>NUCLEOTIDE SEQUENCE [LARGE SCALE GENOMIC DNA]</scope>
    <source>
        <strain evidence="3 5">NCTC13830</strain>
    </source>
</reference>
<dbReference type="EMBL" id="UHDO01000001">
    <property type="protein sequence ID" value="SUM43144.1"/>
    <property type="molecule type" value="Genomic_DNA"/>
</dbReference>
<dbReference type="GO" id="GO:0043164">
    <property type="term" value="P:Gram-negative-bacterium-type cell wall biogenesis"/>
    <property type="evidence" value="ECO:0007669"/>
    <property type="project" value="TreeGrafter"/>
</dbReference>
<evidence type="ECO:0000313" key="4">
    <source>
        <dbReference type="EMBL" id="TGE19168.1"/>
    </source>
</evidence>
<keyword evidence="1" id="KW-0472">Membrane</keyword>
<dbReference type="EMBL" id="SRLS01000002">
    <property type="protein sequence ID" value="TGE19168.1"/>
    <property type="molecule type" value="Genomic_DNA"/>
</dbReference>
<reference evidence="4 6" key="2">
    <citation type="submission" date="2019-04" db="EMBL/GenBank/DDBJ databases">
        <title>Genomic characterization of Staphylococcus petrasii strains.</title>
        <authorList>
            <person name="Vrbovska V."/>
            <person name="Kovarovic V."/>
            <person name="Maslanova I."/>
            <person name="Indrakova A."/>
            <person name="Petras P."/>
            <person name="Sedo O."/>
            <person name="Svec P."/>
            <person name="Fisarova L."/>
            <person name="Sedlacek I."/>
            <person name="Doskar J."/>
            <person name="Pantucek R."/>
        </authorList>
    </citation>
    <scope>NUCLEOTIDE SEQUENCE [LARGE SCALE GENOMIC DNA]</scope>
    <source>
        <strain evidence="4 6">P5404</strain>
    </source>
</reference>
<feature type="transmembrane region" description="Helical" evidence="1">
    <location>
        <begin position="298"/>
        <end position="317"/>
    </location>
</feature>
<dbReference type="OrthoDB" id="9782395at2"/>
<feature type="transmembrane region" description="Helical" evidence="1">
    <location>
        <begin position="113"/>
        <end position="134"/>
    </location>
</feature>
<dbReference type="PANTHER" id="PTHR30336">
    <property type="entry name" value="INNER MEMBRANE PROTEIN, PROBABLE PERMEASE"/>
    <property type="match status" value="1"/>
</dbReference>